<evidence type="ECO:0000313" key="4">
    <source>
        <dbReference type="Proteomes" id="UP000013781"/>
    </source>
</evidence>
<dbReference type="PATRIC" id="fig|1158609.3.peg.239"/>
<evidence type="ECO:0000313" key="3">
    <source>
        <dbReference type="EMBL" id="EOT65256.1"/>
    </source>
</evidence>
<dbReference type="EMBL" id="AJAS01000002">
    <property type="protein sequence ID" value="EOI06913.1"/>
    <property type="molecule type" value="Genomic_DNA"/>
</dbReference>
<reference evidence="2 4" key="1">
    <citation type="submission" date="2013-02" db="EMBL/GenBank/DDBJ databases">
        <title>The Genome Sequence of Enterococcus moraviensis BAA-383.</title>
        <authorList>
            <consortium name="The Broad Institute Genome Sequencing Platform"/>
            <consortium name="The Broad Institute Genome Sequencing Center for Infectious Disease"/>
            <person name="Earl A.M."/>
            <person name="Gilmore M.S."/>
            <person name="Lebreton F."/>
            <person name="Walker B."/>
            <person name="Young S.K."/>
            <person name="Zeng Q."/>
            <person name="Gargeya S."/>
            <person name="Fitzgerald M."/>
            <person name="Haas B."/>
            <person name="Abouelleil A."/>
            <person name="Alvarado L."/>
            <person name="Arachchi H.M."/>
            <person name="Berlin A.M."/>
            <person name="Chapman S.B."/>
            <person name="Dewar J."/>
            <person name="Goldberg J."/>
            <person name="Griggs A."/>
            <person name="Gujja S."/>
            <person name="Hansen M."/>
            <person name="Howarth C."/>
            <person name="Imamovic A."/>
            <person name="Larimer J."/>
            <person name="McCowan C."/>
            <person name="Murphy C."/>
            <person name="Neiman D."/>
            <person name="Pearson M."/>
            <person name="Priest M."/>
            <person name="Roberts A."/>
            <person name="Saif S."/>
            <person name="Shea T."/>
            <person name="Sisk P."/>
            <person name="Sykes S."/>
            <person name="Wortman J."/>
            <person name="Nusbaum C."/>
            <person name="Birren B."/>
        </authorList>
    </citation>
    <scope>NUCLEOTIDE SEQUENCE [LARGE SCALE GENOMIC DNA]</scope>
    <source>
        <strain evidence="2 4">ATCC BAA-383</strain>
    </source>
</reference>
<dbReference type="HOGENOM" id="CLU_835898_0_0_9"/>
<dbReference type="OrthoDB" id="9805159at2"/>
<protein>
    <submittedName>
        <fullName evidence="2">Uncharacterized protein</fullName>
    </submittedName>
</protein>
<gene>
    <name evidence="3" type="ORF">I586_02990</name>
    <name evidence="2" type="ORF">UAY_00255</name>
</gene>
<keyword evidence="1" id="KW-1133">Transmembrane helix</keyword>
<organism evidence="2 4">
    <name type="scientific">Enterococcus moraviensis ATCC BAA-383</name>
    <dbReference type="NCBI Taxonomy" id="1158609"/>
    <lineage>
        <taxon>Bacteria</taxon>
        <taxon>Bacillati</taxon>
        <taxon>Bacillota</taxon>
        <taxon>Bacilli</taxon>
        <taxon>Lactobacillales</taxon>
        <taxon>Enterococcaceae</taxon>
        <taxon>Enterococcus</taxon>
    </lineage>
</organism>
<feature type="transmembrane region" description="Helical" evidence="1">
    <location>
        <begin position="309"/>
        <end position="328"/>
    </location>
</feature>
<proteinExistence type="predicted"/>
<keyword evidence="1" id="KW-0472">Membrane</keyword>
<dbReference type="Gene3D" id="3.40.630.30">
    <property type="match status" value="1"/>
</dbReference>
<reference evidence="3 5" key="2">
    <citation type="submission" date="2013-03" db="EMBL/GenBank/DDBJ databases">
        <title>The Genome Sequence of Enterococcus moraviensis BAA-383 (PacBio/Illumina hybrid assembly).</title>
        <authorList>
            <consortium name="The Broad Institute Genomics Platform"/>
            <consortium name="The Broad Institute Genome Sequencing Center for Infectious Disease"/>
            <person name="Earl A."/>
            <person name="Russ C."/>
            <person name="Gilmore M."/>
            <person name="Surin D."/>
            <person name="Walker B."/>
            <person name="Young S."/>
            <person name="Zeng Q."/>
            <person name="Gargeya S."/>
            <person name="Fitzgerald M."/>
            <person name="Haas B."/>
            <person name="Abouelleil A."/>
            <person name="Allen A.W."/>
            <person name="Alvarado L."/>
            <person name="Arachchi H.M."/>
            <person name="Berlin A.M."/>
            <person name="Chapman S.B."/>
            <person name="Gainer-Dewar J."/>
            <person name="Goldberg J."/>
            <person name="Griggs A."/>
            <person name="Gujja S."/>
            <person name="Hansen M."/>
            <person name="Howarth C."/>
            <person name="Imamovic A."/>
            <person name="Ireland A."/>
            <person name="Larimer J."/>
            <person name="McCowan C."/>
            <person name="Murphy C."/>
            <person name="Pearson M."/>
            <person name="Poon T.W."/>
            <person name="Priest M."/>
            <person name="Roberts A."/>
            <person name="Saif S."/>
            <person name="Shea T."/>
            <person name="Sisk P."/>
            <person name="Sykes S."/>
            <person name="Wortman J."/>
            <person name="Nusbaum C."/>
            <person name="Birren B."/>
        </authorList>
    </citation>
    <scope>NUCLEOTIDE SEQUENCE [LARGE SCALE GENOMIC DNA]</scope>
    <source>
        <strain evidence="3 5">ATCC BAA-383</strain>
    </source>
</reference>
<dbReference type="RefSeq" id="WP_010763678.1">
    <property type="nucleotide sequence ID" value="NZ_ASWB01000004.1"/>
</dbReference>
<evidence type="ECO:0000313" key="5">
    <source>
        <dbReference type="Proteomes" id="UP000014157"/>
    </source>
</evidence>
<dbReference type="Proteomes" id="UP000014157">
    <property type="component" value="Unassembled WGS sequence"/>
</dbReference>
<keyword evidence="1" id="KW-0812">Transmembrane</keyword>
<dbReference type="AlphaFoldDB" id="R2TI82"/>
<feature type="transmembrane region" description="Helical" evidence="1">
    <location>
        <begin position="275"/>
        <end position="297"/>
    </location>
</feature>
<evidence type="ECO:0000313" key="2">
    <source>
        <dbReference type="EMBL" id="EOI06913.1"/>
    </source>
</evidence>
<evidence type="ECO:0000256" key="1">
    <source>
        <dbReference type="SAM" id="Phobius"/>
    </source>
</evidence>
<sequence length="334" mass="38347">MENRTISINFSITGISKTNSRDYIEALKIYNMVTPREIKTDSNEITKMLENEEKEDFKVLGFILKYSDKVSGLAILSYLEDSKSILIEYIAIENSIRNNVSFLTYLNLLQTFISELPLDVAYWIVEISNKDNGKNVDKESRFFRKLLYLENFGELKALYHTLQIGFDNFESSFEAKLYIQADDNVPTLSRQTYIQIVKSVYSYSVEWFKIFNSDNLSNKFEEKTAKNLIEIEKSTKNNPKVHIEYSNYGSLKNKDYSENTSKLLPSEENISNKKIFLFVIMGLTIGVGLIFGMNKLLDYLGIKMSEINSIVGSVLTIIFAPIVSILIGKSKNKL</sequence>
<dbReference type="EMBL" id="ASWB01000004">
    <property type="protein sequence ID" value="EOT65256.1"/>
    <property type="molecule type" value="Genomic_DNA"/>
</dbReference>
<accession>R2TI82</accession>
<dbReference type="Proteomes" id="UP000013781">
    <property type="component" value="Unassembled WGS sequence"/>
</dbReference>
<comment type="caution">
    <text evidence="2">The sequence shown here is derived from an EMBL/GenBank/DDBJ whole genome shotgun (WGS) entry which is preliminary data.</text>
</comment>
<keyword evidence="5" id="KW-1185">Reference proteome</keyword>
<name>R2TI82_9ENTE</name>
<dbReference type="eggNOG" id="ENOG5033DJ3">
    <property type="taxonomic scope" value="Bacteria"/>
</dbReference>